<dbReference type="Gene3D" id="3.40.50.980">
    <property type="match status" value="4"/>
</dbReference>
<dbReference type="InterPro" id="IPR009081">
    <property type="entry name" value="PP-bd_ACP"/>
</dbReference>
<dbReference type="InterPro" id="IPR010071">
    <property type="entry name" value="AA_adenyl_dom"/>
</dbReference>
<dbReference type="PROSITE" id="PS00455">
    <property type="entry name" value="AMP_BINDING"/>
    <property type="match status" value="2"/>
</dbReference>
<dbReference type="CDD" id="cd12117">
    <property type="entry name" value="A_NRPS_Srf_like"/>
    <property type="match status" value="1"/>
</dbReference>
<comment type="cofactor">
    <cofactor evidence="1">
        <name>pantetheine 4'-phosphate</name>
        <dbReference type="ChEBI" id="CHEBI:47942"/>
    </cofactor>
</comment>
<dbReference type="SMART" id="SM00823">
    <property type="entry name" value="PKS_PP"/>
    <property type="match status" value="2"/>
</dbReference>
<evidence type="ECO:0000256" key="3">
    <source>
        <dbReference type="ARBA" id="ARBA00022553"/>
    </source>
</evidence>
<evidence type="ECO:0000313" key="6">
    <source>
        <dbReference type="Proteomes" id="UP001224433"/>
    </source>
</evidence>
<dbReference type="InterPro" id="IPR023213">
    <property type="entry name" value="CAT-like_dom_sf"/>
</dbReference>
<dbReference type="InterPro" id="IPR000873">
    <property type="entry name" value="AMP-dep_synth/lig_dom"/>
</dbReference>
<evidence type="ECO:0000256" key="1">
    <source>
        <dbReference type="ARBA" id="ARBA00001957"/>
    </source>
</evidence>
<evidence type="ECO:0000313" key="5">
    <source>
        <dbReference type="EMBL" id="WLQ66712.1"/>
    </source>
</evidence>
<dbReference type="PANTHER" id="PTHR45527:SF1">
    <property type="entry name" value="FATTY ACID SYNTHASE"/>
    <property type="match status" value="1"/>
</dbReference>
<dbReference type="Gene3D" id="3.30.300.30">
    <property type="match status" value="2"/>
</dbReference>
<evidence type="ECO:0000259" key="4">
    <source>
        <dbReference type="PROSITE" id="PS50075"/>
    </source>
</evidence>
<dbReference type="PROSITE" id="PS00012">
    <property type="entry name" value="PHOSPHOPANTETHEINE"/>
    <property type="match status" value="2"/>
</dbReference>
<dbReference type="InterPro" id="IPR006162">
    <property type="entry name" value="Ppantetheine_attach_site"/>
</dbReference>
<dbReference type="InterPro" id="IPR020806">
    <property type="entry name" value="PKS_PP-bd"/>
</dbReference>
<proteinExistence type="predicted"/>
<name>A0ABY9JG47_9ACTN</name>
<dbReference type="Pfam" id="PF00501">
    <property type="entry name" value="AMP-binding"/>
    <property type="match status" value="2"/>
</dbReference>
<gene>
    <name evidence="5" type="ORF">P8A20_25450</name>
</gene>
<organism evidence="5 6">
    <name type="scientific">Streptomyces glycanivorans</name>
    <dbReference type="NCBI Taxonomy" id="3033808"/>
    <lineage>
        <taxon>Bacteria</taxon>
        <taxon>Bacillati</taxon>
        <taxon>Actinomycetota</taxon>
        <taxon>Actinomycetes</taxon>
        <taxon>Kitasatosporales</taxon>
        <taxon>Streptomycetaceae</taxon>
        <taxon>Streptomyces</taxon>
    </lineage>
</organism>
<dbReference type="Gene3D" id="2.30.38.10">
    <property type="entry name" value="Luciferase, Domain 3"/>
    <property type="match status" value="2"/>
</dbReference>
<dbReference type="RefSeq" id="WP_306104298.1">
    <property type="nucleotide sequence ID" value="NZ_CP120983.1"/>
</dbReference>
<keyword evidence="2" id="KW-0596">Phosphopantetheine</keyword>
<dbReference type="CDD" id="cd05930">
    <property type="entry name" value="A_NRPS"/>
    <property type="match status" value="1"/>
</dbReference>
<dbReference type="SUPFAM" id="SSF47336">
    <property type="entry name" value="ACP-like"/>
    <property type="match status" value="2"/>
</dbReference>
<dbReference type="InterPro" id="IPR001242">
    <property type="entry name" value="Condensation_dom"/>
</dbReference>
<protein>
    <submittedName>
        <fullName evidence="5">Amino acid adenylation domain-containing protein</fullName>
    </submittedName>
</protein>
<keyword evidence="6" id="KW-1185">Reference proteome</keyword>
<dbReference type="SUPFAM" id="SSF52777">
    <property type="entry name" value="CoA-dependent acyltransferases"/>
    <property type="match status" value="3"/>
</dbReference>
<dbReference type="InterPro" id="IPR025110">
    <property type="entry name" value="AMP-bd_C"/>
</dbReference>
<evidence type="ECO:0000256" key="2">
    <source>
        <dbReference type="ARBA" id="ARBA00022450"/>
    </source>
</evidence>
<dbReference type="InterPro" id="IPR029058">
    <property type="entry name" value="AB_hydrolase_fold"/>
</dbReference>
<dbReference type="InterPro" id="IPR020845">
    <property type="entry name" value="AMP-binding_CS"/>
</dbReference>
<dbReference type="EMBL" id="CP120983">
    <property type="protein sequence ID" value="WLQ66712.1"/>
    <property type="molecule type" value="Genomic_DNA"/>
</dbReference>
<dbReference type="Pfam" id="PF00550">
    <property type="entry name" value="PP-binding"/>
    <property type="match status" value="2"/>
</dbReference>
<dbReference type="PROSITE" id="PS50075">
    <property type="entry name" value="CARRIER"/>
    <property type="match status" value="2"/>
</dbReference>
<sequence>MTHEGVPGAGPASDPVVDQALTRFPMDRPRSVALAEATATHRFTLDSALTSGLRRLAEAAGGTLFGALAAAGQVLSAVYAGQDEVTATVRGRSTKDDGAPVVLHATVDSRLPIDSLLGGARDAVGATTLPGEFAVADVVLRFAEVDGGLEVCVDHDPAAFDAATVERMAEAFRTLVEDVVDRPGRPLSELRLVSGDELHRMLIDLNETGHEFPAHRSLPEIFAEQVRLSPDRTAVLCGDERLTYAELNERANRLAHRLLAEGVATESRVALLLDRSLHAVVSILAVLKAGGVYVPLHAAYPEDRIRFVLADVDAALVLTDQAMAAKAAVTDVPVLVVDDAATTAGQPALDPERIPDARHLAYIMFTSGSTGIPKGVAVSHAAVVALAWDHRWRAAAHRRVLFHSSHAFDASTYELWVPLLTGGEMVVATQEPTPALIRELIAEHGVTAIFLTSALLRLFAEEAPDCFAGAATVITGGEAPSAEALERVMTQCPGTLVVNAYGPTEATTYALLQELSLEQVRSGAVPIGRPTDNTRLYVLDAWLRPVPVGSAGELYIAGDGLARCYFGRAALTAERFVADPFRAGERLYRTGDVVRWRADGTMDYLRRADDQVKIRGLRIETGEIESALTALGGVTDAAVVVREIRGVRHLVGYVVPEHGHEADVEAWRDALSARLPSYEIPSWFVPMDVLPLSNSGKVDRRALPAPQADLLSTADHVEPRTDTERLLAQVWAEVFGVERVSVTDNFFAVGGDSILAIKVVSRVRPHGIRLTAKDFFLTPTIEELAEAATRADGGPSDAPAKGPLVHLTPAETERLAEGGTVEDVYPLTPMQSGMLFDALMTGDTGLHLIQFDLVLDHVDEPDLLRRAWQRVAERLPVLRTAVVWADVSNPVQVVRAEATLPVTQYDWRDLPESGRRERWDTLRAADRAAGTDLAAAPLARVAIIRLTDSSVRVLWSVHHIVMDGWSGAELLAQVAADYARLRDGEGAAPLSRVPFRDYVRWQGEQDQSAVETYWRGVLGDFTVPTRLPYDRPAAPDYRPRATEWVEVDIAPELSARLGEMAKRTKLTMSTLLQGAWALLLSRYGGGQDVCFGGTVSGRTPDLAGIDSIIGMLVNTLPVLTRVDSGHNLVSWLAGLQEEQAGARDFEAVSLTQAQSWSGLSAGDSLFDSIIVFENYPFDERAFTAHGLELSHFDTEVGAGAALGVVVLPGDRLTMRLHHDPELFEADSVRRMAEYLRTLLEAFADDPGRTLGELPALSPAEHRVVMGEVADTAAGHSVEHRIHELFAEQVRLRPDAVAVELDDQRLTYAELDARANQLAHYLIERGVGSDVLVGIAIERSLDLFVAILGILKAGGAYVPLDPDYPADRLAVTLAETRPPVVLAHERGSDRFPRTDADLVFLDRDLPVITTYPVTDPGPRGSARDLAYVVYTSGSTGRPKGVMVEHRSLYNTVTAVVGPYGLTPSSRVFQLCSMSFDTGVQDLFTTWAAGGTMVVPRPDVARNGAYLVEHMLAGEVTTASIPITVLSSLGAGSLPGMDTIRVGGDVVVPELAEAWARNHRVINNYGPTEAGVTVSLFEVEPGAGHHSVPLGKPLANTRAYVLDDRLSLVPIGVPGELYVGGVGIARGYVDNRARTAERFVADPFGPPGARLYRTGDVVRWRPDGMLDFVGRADDQVKIRGFRVEPGEIENVLLRHDGVAEAAVSVWPDDKGDKRLVAYVVGRPMTRATTSEELRRHLGASLPDYMIPSAVVLLEHMPLNHNGKLDRSALPAPTRQDGAGAEYVAPRDPTEEALARIWSEVLGIERVGTADNFFALGGDSINSLRTTARMRTAFGVEITPRDVFEEPTIAALAATIHDRILARVLETAAVQT</sequence>
<dbReference type="SUPFAM" id="SSF56801">
    <property type="entry name" value="Acetyl-CoA synthetase-like"/>
    <property type="match status" value="2"/>
</dbReference>
<dbReference type="Gene3D" id="3.30.559.30">
    <property type="entry name" value="Nonribosomal peptide synthetase, condensation domain"/>
    <property type="match status" value="3"/>
</dbReference>
<dbReference type="Proteomes" id="UP001224433">
    <property type="component" value="Chromosome"/>
</dbReference>
<accession>A0ABY9JG47</accession>
<feature type="domain" description="Carrier" evidence="4">
    <location>
        <begin position="1782"/>
        <end position="1857"/>
    </location>
</feature>
<reference evidence="5 6" key="1">
    <citation type="submission" date="2023-03" db="EMBL/GenBank/DDBJ databases">
        <title>Isolation and description of six Streptomyces strains from soil environments, able to metabolize different microbial glucans.</title>
        <authorList>
            <person name="Widen T."/>
            <person name="Larsbrink J."/>
        </authorList>
    </citation>
    <scope>NUCLEOTIDE SEQUENCE [LARGE SCALE GENOMIC DNA]</scope>
    <source>
        <strain evidence="5 6">Alt3</strain>
    </source>
</reference>
<dbReference type="Gene3D" id="3.30.559.10">
    <property type="entry name" value="Chloramphenicol acetyltransferase-like domain"/>
    <property type="match status" value="1"/>
</dbReference>
<dbReference type="CDD" id="cd19543">
    <property type="entry name" value="DCL_NRPS"/>
    <property type="match status" value="1"/>
</dbReference>
<dbReference type="NCBIfam" id="TIGR01733">
    <property type="entry name" value="AA-adenyl-dom"/>
    <property type="match status" value="2"/>
</dbReference>
<dbReference type="InterPro" id="IPR045851">
    <property type="entry name" value="AMP-bd_C_sf"/>
</dbReference>
<feature type="domain" description="Carrier" evidence="4">
    <location>
        <begin position="718"/>
        <end position="792"/>
    </location>
</feature>
<dbReference type="InterPro" id="IPR036736">
    <property type="entry name" value="ACP-like_sf"/>
</dbReference>
<dbReference type="Gene3D" id="3.40.50.1820">
    <property type="entry name" value="alpha/beta hydrolase"/>
    <property type="match status" value="1"/>
</dbReference>
<dbReference type="Pfam" id="PF00668">
    <property type="entry name" value="Condensation"/>
    <property type="match status" value="1"/>
</dbReference>
<dbReference type="PANTHER" id="PTHR45527">
    <property type="entry name" value="NONRIBOSOMAL PEPTIDE SYNTHETASE"/>
    <property type="match status" value="1"/>
</dbReference>
<keyword evidence="3" id="KW-0597">Phosphoprotein</keyword>
<dbReference type="Pfam" id="PF13193">
    <property type="entry name" value="AMP-binding_C"/>
    <property type="match status" value="2"/>
</dbReference>
<dbReference type="Gene3D" id="1.10.1200.10">
    <property type="entry name" value="ACP-like"/>
    <property type="match status" value="1"/>
</dbReference>